<dbReference type="NCBIfam" id="TIGR02872">
    <property type="entry name" value="spore_ytvI"/>
    <property type="match status" value="1"/>
</dbReference>
<dbReference type="Proteomes" id="UP001596022">
    <property type="component" value="Unassembled WGS sequence"/>
</dbReference>
<accession>A0ABV9GJZ3</accession>
<reference evidence="8" key="1">
    <citation type="journal article" date="2019" name="Int. J. Syst. Evol. Microbiol.">
        <title>The Global Catalogue of Microorganisms (GCM) 10K type strain sequencing project: providing services to taxonomists for standard genome sequencing and annotation.</title>
        <authorList>
            <consortium name="The Broad Institute Genomics Platform"/>
            <consortium name="The Broad Institute Genome Sequencing Center for Infectious Disease"/>
            <person name="Wu L."/>
            <person name="Ma J."/>
        </authorList>
    </citation>
    <scope>NUCLEOTIDE SEQUENCE [LARGE SCALE GENOMIC DNA]</scope>
    <source>
        <strain evidence="8">CGMCC 1.16306</strain>
    </source>
</reference>
<evidence type="ECO:0000313" key="7">
    <source>
        <dbReference type="EMBL" id="MFC4618253.1"/>
    </source>
</evidence>
<evidence type="ECO:0000313" key="8">
    <source>
        <dbReference type="Proteomes" id="UP001596022"/>
    </source>
</evidence>
<comment type="caution">
    <text evidence="7">The sequence shown here is derived from an EMBL/GenBank/DDBJ whole genome shotgun (WGS) entry which is preliminary data.</text>
</comment>
<evidence type="ECO:0000256" key="3">
    <source>
        <dbReference type="ARBA" id="ARBA00022692"/>
    </source>
</evidence>
<evidence type="ECO:0000256" key="5">
    <source>
        <dbReference type="ARBA" id="ARBA00023136"/>
    </source>
</evidence>
<feature type="transmembrane region" description="Helical" evidence="6">
    <location>
        <begin position="38"/>
        <end position="56"/>
    </location>
</feature>
<gene>
    <name evidence="7" type="primary">ytvI</name>
    <name evidence="7" type="ORF">ACFO4N_05860</name>
</gene>
<keyword evidence="8" id="KW-1185">Reference proteome</keyword>
<feature type="transmembrane region" description="Helical" evidence="6">
    <location>
        <begin position="334"/>
        <end position="356"/>
    </location>
</feature>
<feature type="transmembrane region" description="Helical" evidence="6">
    <location>
        <begin position="182"/>
        <end position="200"/>
    </location>
</feature>
<dbReference type="EMBL" id="JBHSFW010000001">
    <property type="protein sequence ID" value="MFC4618253.1"/>
    <property type="molecule type" value="Genomic_DNA"/>
</dbReference>
<dbReference type="PANTHER" id="PTHR21716:SF68">
    <property type="entry name" value="TRANSPORT PROTEIN YTVI-RELATED"/>
    <property type="match status" value="1"/>
</dbReference>
<comment type="similarity">
    <text evidence="2">Belongs to the autoinducer-2 exporter (AI-2E) (TC 2.A.86) family.</text>
</comment>
<keyword evidence="4 6" id="KW-1133">Transmembrane helix</keyword>
<feature type="transmembrane region" description="Helical" evidence="6">
    <location>
        <begin position="12"/>
        <end position="32"/>
    </location>
</feature>
<protein>
    <submittedName>
        <fullName evidence="7">Sporulation integral membrane protein YtvI</fullName>
    </submittedName>
</protein>
<evidence type="ECO:0000256" key="4">
    <source>
        <dbReference type="ARBA" id="ARBA00022989"/>
    </source>
</evidence>
<feature type="transmembrane region" description="Helical" evidence="6">
    <location>
        <begin position="294"/>
        <end position="314"/>
    </location>
</feature>
<dbReference type="Pfam" id="PF01594">
    <property type="entry name" value="AI-2E_transport"/>
    <property type="match status" value="1"/>
</dbReference>
<proteinExistence type="inferred from homology"/>
<dbReference type="InterPro" id="IPR002549">
    <property type="entry name" value="AI-2E-like"/>
</dbReference>
<dbReference type="PANTHER" id="PTHR21716">
    <property type="entry name" value="TRANSMEMBRANE PROTEIN"/>
    <property type="match status" value="1"/>
</dbReference>
<sequence>MDRHDTTILKYLAMLFRFVFVFATVIVCVIFLYYVAKYAYPFIIAFIFSFLINPLVNGLQEKTKLPRGFAVFLVILVIFSIILGGTLLVVKEMIEGLTDLSLIVPAHAKTLINFVENFFLTHVLPLWKQLTELMQSLDSSGQAAIQDHIDQIGSYIIDQISKIGTVIVTTMTNIVLSIPSKISVLFFIVLATFFICKDWFKITNFIKDKVDERVIVNGRNIYNGLKKAFFGYLRAQLTLVFITGVVVWIGLLFLRVHHATTIAFLTGFADLLPFIGTGIVFIPWILYLLVIHQFPLAIGLSILYAFIVVQRQMIEPKILSTSIGLNPLLTLISVFVGFKLFGVMGVITGPAILVLLNTLIQTHVFRDLWHYIIGKTPG</sequence>
<feature type="transmembrane region" description="Helical" evidence="6">
    <location>
        <begin position="237"/>
        <end position="256"/>
    </location>
</feature>
<keyword evidence="5 6" id="KW-0472">Membrane</keyword>
<feature type="transmembrane region" description="Helical" evidence="6">
    <location>
        <begin position="262"/>
        <end position="287"/>
    </location>
</feature>
<organism evidence="7 8">
    <name type="scientific">Camelliibacillus cellulosilyticus</name>
    <dbReference type="NCBI Taxonomy" id="2174486"/>
    <lineage>
        <taxon>Bacteria</taxon>
        <taxon>Bacillati</taxon>
        <taxon>Bacillota</taxon>
        <taxon>Bacilli</taxon>
        <taxon>Bacillales</taxon>
        <taxon>Sporolactobacillaceae</taxon>
        <taxon>Camelliibacillus</taxon>
    </lineage>
</organism>
<evidence type="ECO:0000256" key="2">
    <source>
        <dbReference type="ARBA" id="ARBA00009773"/>
    </source>
</evidence>
<comment type="subcellular location">
    <subcellularLocation>
        <location evidence="1">Membrane</location>
        <topology evidence="1">Multi-pass membrane protein</topology>
    </subcellularLocation>
</comment>
<evidence type="ECO:0000256" key="6">
    <source>
        <dbReference type="SAM" id="Phobius"/>
    </source>
</evidence>
<dbReference type="RefSeq" id="WP_376845252.1">
    <property type="nucleotide sequence ID" value="NZ_JBHSFW010000001.1"/>
</dbReference>
<evidence type="ECO:0000256" key="1">
    <source>
        <dbReference type="ARBA" id="ARBA00004141"/>
    </source>
</evidence>
<dbReference type="InterPro" id="IPR014227">
    <property type="entry name" value="YtvI-like"/>
</dbReference>
<feature type="transmembrane region" description="Helical" evidence="6">
    <location>
        <begin position="68"/>
        <end position="90"/>
    </location>
</feature>
<name>A0ABV9GJZ3_9BACL</name>
<keyword evidence="3 6" id="KW-0812">Transmembrane</keyword>